<dbReference type="Gramene" id="OB04G11640.1">
    <property type="protein sequence ID" value="OB04G11640.1"/>
    <property type="gene ID" value="OB04G11640"/>
</dbReference>
<dbReference type="HOGENOM" id="CLU_009180_5_4_1"/>
<evidence type="ECO:0000259" key="2">
    <source>
        <dbReference type="Pfam" id="PF13968"/>
    </source>
</evidence>
<proteinExistence type="predicted"/>
<reference evidence="3" key="1">
    <citation type="journal article" date="2013" name="Nat. Commun.">
        <title>Whole-genome sequencing of Oryza brachyantha reveals mechanisms underlying Oryza genome evolution.</title>
        <authorList>
            <person name="Chen J."/>
            <person name="Huang Q."/>
            <person name="Gao D."/>
            <person name="Wang J."/>
            <person name="Lang Y."/>
            <person name="Liu T."/>
            <person name="Li B."/>
            <person name="Bai Z."/>
            <person name="Luis Goicoechea J."/>
            <person name="Liang C."/>
            <person name="Chen C."/>
            <person name="Zhang W."/>
            <person name="Sun S."/>
            <person name="Liao Y."/>
            <person name="Zhang X."/>
            <person name="Yang L."/>
            <person name="Song C."/>
            <person name="Wang M."/>
            <person name="Shi J."/>
            <person name="Liu G."/>
            <person name="Liu J."/>
            <person name="Zhou H."/>
            <person name="Zhou W."/>
            <person name="Yu Q."/>
            <person name="An N."/>
            <person name="Chen Y."/>
            <person name="Cai Q."/>
            <person name="Wang B."/>
            <person name="Liu B."/>
            <person name="Min J."/>
            <person name="Huang Y."/>
            <person name="Wu H."/>
            <person name="Li Z."/>
            <person name="Zhang Y."/>
            <person name="Yin Y."/>
            <person name="Song W."/>
            <person name="Jiang J."/>
            <person name="Jackson S.A."/>
            <person name="Wing R.A."/>
            <person name="Wang J."/>
            <person name="Chen M."/>
        </authorList>
    </citation>
    <scope>NUCLEOTIDE SEQUENCE [LARGE SCALE GENOMIC DNA]</scope>
    <source>
        <strain evidence="3">cv. IRGC 101232</strain>
    </source>
</reference>
<dbReference type="EnsemblPlants" id="OB04G11640.1">
    <property type="protein sequence ID" value="OB04G11640.1"/>
    <property type="gene ID" value="OB04G11640"/>
</dbReference>
<reference evidence="3" key="2">
    <citation type="submission" date="2013-04" db="UniProtKB">
        <authorList>
            <consortium name="EnsemblPlants"/>
        </authorList>
    </citation>
    <scope>IDENTIFICATION</scope>
</reference>
<dbReference type="InterPro" id="IPR007658">
    <property type="entry name" value="DUF594"/>
</dbReference>
<protein>
    <recommendedName>
        <fullName evidence="2">DUF4220 domain-containing protein</fullName>
    </recommendedName>
</protein>
<keyword evidence="1" id="KW-0812">Transmembrane</keyword>
<keyword evidence="1" id="KW-0472">Membrane</keyword>
<sequence length="397" mass="45935">MPCKARVISSWTGYCIRVISPLVTAGSLLVFHFNGKDGQNIVDIAISYVLLGGAFLLEVTSLLGALSSSWTFPFLCATRWKWLRHVALCRGRWQLFRRKIVSLRHLFKVMGISTPSRRWSGSMGQYNMLHFCSRRGTSCNLLGFLAKMVGLEDRWEMFHYSGTLEVPNKDEVNTLGVIRKNWGEQTLKHWKDLDQVITEQYLGAELQECIIIWHIATELVVVRSSRAKDHDAAPEVEAARALSNYMMLLLVSRPDMLPGLPQNRLYQRSINHLVQIWREAKVEDPTHRHPGENVWIMLMEQFRLRDNPNSDSWRPQREKLACYLLDEEIPYAHETSRTSYAIDLAKLLLKKESEGYFTNKIDPDPHCVFQMILEMWIDNLVYAANRCSRESHAKKLN</sequence>
<feature type="transmembrane region" description="Helical" evidence="1">
    <location>
        <begin position="45"/>
        <end position="75"/>
    </location>
</feature>
<evidence type="ECO:0000313" key="3">
    <source>
        <dbReference type="EnsemblPlants" id="OB04G11640.1"/>
    </source>
</evidence>
<dbReference type="Pfam" id="PF13968">
    <property type="entry name" value="DUF4220"/>
    <property type="match status" value="1"/>
</dbReference>
<dbReference type="Proteomes" id="UP000006038">
    <property type="component" value="Chromosome 4"/>
</dbReference>
<accession>J3LVI9</accession>
<dbReference type="PANTHER" id="PTHR31325">
    <property type="entry name" value="OS01G0798800 PROTEIN-RELATED"/>
    <property type="match status" value="1"/>
</dbReference>
<feature type="transmembrane region" description="Helical" evidence="1">
    <location>
        <begin position="12"/>
        <end position="33"/>
    </location>
</feature>
<dbReference type="OMA" id="ILEMWID"/>
<keyword evidence="4" id="KW-1185">Reference proteome</keyword>
<evidence type="ECO:0000256" key="1">
    <source>
        <dbReference type="SAM" id="Phobius"/>
    </source>
</evidence>
<keyword evidence="1" id="KW-1133">Transmembrane helix</keyword>
<dbReference type="Pfam" id="PF04578">
    <property type="entry name" value="DUF594"/>
    <property type="match status" value="1"/>
</dbReference>
<feature type="domain" description="DUF4220" evidence="2">
    <location>
        <begin position="4"/>
        <end position="131"/>
    </location>
</feature>
<name>J3LVI9_ORYBR</name>
<evidence type="ECO:0000313" key="4">
    <source>
        <dbReference type="Proteomes" id="UP000006038"/>
    </source>
</evidence>
<organism evidence="3">
    <name type="scientific">Oryza brachyantha</name>
    <name type="common">malo sina</name>
    <dbReference type="NCBI Taxonomy" id="4533"/>
    <lineage>
        <taxon>Eukaryota</taxon>
        <taxon>Viridiplantae</taxon>
        <taxon>Streptophyta</taxon>
        <taxon>Embryophyta</taxon>
        <taxon>Tracheophyta</taxon>
        <taxon>Spermatophyta</taxon>
        <taxon>Magnoliopsida</taxon>
        <taxon>Liliopsida</taxon>
        <taxon>Poales</taxon>
        <taxon>Poaceae</taxon>
        <taxon>BOP clade</taxon>
        <taxon>Oryzoideae</taxon>
        <taxon>Oryzeae</taxon>
        <taxon>Oryzinae</taxon>
        <taxon>Oryza</taxon>
    </lineage>
</organism>
<dbReference type="AlphaFoldDB" id="J3LVI9"/>
<dbReference type="InterPro" id="IPR025315">
    <property type="entry name" value="DUF4220"/>
</dbReference>